<dbReference type="EMBL" id="SAYW01000001">
    <property type="protein sequence ID" value="RWU10849.1"/>
    <property type="molecule type" value="Genomic_DNA"/>
</dbReference>
<dbReference type="OrthoDB" id="821958at2"/>
<accession>A0A451GDB3</accession>
<protein>
    <submittedName>
        <fullName evidence="1">Uncharacterized protein</fullName>
    </submittedName>
</protein>
<comment type="caution">
    <text evidence="1">The sequence shown here is derived from an EMBL/GenBank/DDBJ whole genome shotgun (WGS) entry which is preliminary data.</text>
</comment>
<sequence length="207" mass="23036">MGKLINGINGPFIGKVGSIIGSHRKGKAYVKGPYKRRTKNISAKEQLNRDKFGVAQAWLRPLVGYVRAGFKNYSETSEGFVAAKSYLLREAMVLEEGVWRVLPEKVKVSSGKLPLPQGITVTQTSVGEFLFSWDHKRKGNEHPYDFAMPMAYDVERGFAMFFDTGAFRATGSFSLEVDKVRPGTYQLYLAFSAADRLSQSDSVYLGS</sequence>
<reference evidence="1 2" key="1">
    <citation type="submission" date="2018-06" db="EMBL/GenBank/DDBJ databases">
        <title>Pedobacter endophyticus sp. nov., an endophytic bacterium isolated from a leaf of Triticum aestivum.</title>
        <authorList>
            <person name="Zhang L."/>
        </authorList>
    </citation>
    <scope>NUCLEOTIDE SEQUENCE [LARGE SCALE GENOMIC DNA]</scope>
    <source>
        <strain evidence="1 2">CM134L-2</strain>
    </source>
</reference>
<proteinExistence type="predicted"/>
<evidence type="ECO:0000313" key="2">
    <source>
        <dbReference type="Proteomes" id="UP000284120"/>
    </source>
</evidence>
<dbReference type="RefSeq" id="WP_113646330.1">
    <property type="nucleotide sequence ID" value="NZ_QMHN01000001.1"/>
</dbReference>
<dbReference type="InterPro" id="IPR046233">
    <property type="entry name" value="DUF6266"/>
</dbReference>
<organism evidence="1 2">
    <name type="scientific">Pedobacter chitinilyticus</name>
    <dbReference type="NCBI Taxonomy" id="2233776"/>
    <lineage>
        <taxon>Bacteria</taxon>
        <taxon>Pseudomonadati</taxon>
        <taxon>Bacteroidota</taxon>
        <taxon>Sphingobacteriia</taxon>
        <taxon>Sphingobacteriales</taxon>
        <taxon>Sphingobacteriaceae</taxon>
        <taxon>Pedobacter</taxon>
    </lineage>
</organism>
<dbReference type="AlphaFoldDB" id="A0A451GDB3"/>
<dbReference type="Pfam" id="PF19781">
    <property type="entry name" value="DUF6266"/>
    <property type="match status" value="1"/>
</dbReference>
<gene>
    <name evidence="1" type="ORF">DPV69_05830</name>
</gene>
<dbReference type="Proteomes" id="UP000284120">
    <property type="component" value="Unassembled WGS sequence"/>
</dbReference>
<evidence type="ECO:0000313" key="1">
    <source>
        <dbReference type="EMBL" id="RWU10849.1"/>
    </source>
</evidence>
<name>A0A451GDB3_9SPHI</name>
<keyword evidence="2" id="KW-1185">Reference proteome</keyword>